<evidence type="ECO:0000313" key="9">
    <source>
        <dbReference type="Proteomes" id="UP000602442"/>
    </source>
</evidence>
<gene>
    <name evidence="8" type="ORF">I5L03_02690</name>
</gene>
<comment type="subcellular location">
    <subcellularLocation>
        <location evidence="1">Membrane</location>
        <topology evidence="1">Multi-pass membrane protein</topology>
    </subcellularLocation>
</comment>
<evidence type="ECO:0000256" key="3">
    <source>
        <dbReference type="ARBA" id="ARBA00022692"/>
    </source>
</evidence>
<dbReference type="SUPFAM" id="SSF103481">
    <property type="entry name" value="Multidrug resistance efflux transporter EmrE"/>
    <property type="match status" value="2"/>
</dbReference>
<evidence type="ECO:0000259" key="7">
    <source>
        <dbReference type="Pfam" id="PF00892"/>
    </source>
</evidence>
<name>A0ABS0N185_9SPHN</name>
<evidence type="ECO:0000256" key="4">
    <source>
        <dbReference type="ARBA" id="ARBA00022989"/>
    </source>
</evidence>
<feature type="transmembrane region" description="Helical" evidence="6">
    <location>
        <begin position="194"/>
        <end position="215"/>
    </location>
</feature>
<evidence type="ECO:0000256" key="1">
    <source>
        <dbReference type="ARBA" id="ARBA00004141"/>
    </source>
</evidence>
<feature type="transmembrane region" description="Helical" evidence="6">
    <location>
        <begin position="259"/>
        <end position="276"/>
    </location>
</feature>
<dbReference type="Pfam" id="PF00892">
    <property type="entry name" value="EamA"/>
    <property type="match status" value="2"/>
</dbReference>
<feature type="transmembrane region" description="Helical" evidence="6">
    <location>
        <begin position="282"/>
        <end position="300"/>
    </location>
</feature>
<feature type="transmembrane region" description="Helical" evidence="6">
    <location>
        <begin position="129"/>
        <end position="146"/>
    </location>
</feature>
<dbReference type="EMBL" id="JAEANY010000001">
    <property type="protein sequence ID" value="MBH5321492.1"/>
    <property type="molecule type" value="Genomic_DNA"/>
</dbReference>
<comment type="similarity">
    <text evidence="2">Belongs to the EamA transporter family.</text>
</comment>
<dbReference type="InterPro" id="IPR000620">
    <property type="entry name" value="EamA_dom"/>
</dbReference>
<keyword evidence="4 6" id="KW-1133">Transmembrane helix</keyword>
<accession>A0ABS0N185</accession>
<evidence type="ECO:0000256" key="5">
    <source>
        <dbReference type="ARBA" id="ARBA00023136"/>
    </source>
</evidence>
<feature type="transmembrane region" description="Helical" evidence="6">
    <location>
        <begin position="44"/>
        <end position="62"/>
    </location>
</feature>
<dbReference type="InterPro" id="IPR037185">
    <property type="entry name" value="EmrE-like"/>
</dbReference>
<reference evidence="8 9" key="1">
    <citation type="submission" date="2020-11" db="EMBL/GenBank/DDBJ databases">
        <title>Erythrobacter sediminis sp. nov., a marine bacterium from a tidal flat of Garorim Bay.</title>
        <authorList>
            <person name="Kim D."/>
            <person name="Yoo Y."/>
            <person name="Kim J.-J."/>
        </authorList>
    </citation>
    <scope>NUCLEOTIDE SEQUENCE [LARGE SCALE GENOMIC DNA]</scope>
    <source>
        <strain evidence="8 9">JGD-13</strain>
    </source>
</reference>
<sequence>MSAEQPAMLSWRVILPFLLTGAIWGSTWYVITGQIDGVPAAWSVFYRFALATPALFLVAALMKRRLALTRPEQLLALFVGLFQFSGNFLFVYHAELFVTSGIVAMMFALLMVPNAIFARIFLGERVQGGFMIGSAIAIVGVCFLLFHEWQSNPDAGVIGGNVGFGIFLALLGILAASIANVVQANPTGRAVPMVSLLAWAMLYGTIFDFGFAWVTAGPPPMPEGREYWTGIVYLALIGSVVTFPLHYNLVREIGAGRSAYNSIVTISVAMLLSTLLEGYRWTTLTALGMALAVIGMLIALRARGQKSVQVQQSGRLRHDVD</sequence>
<feature type="domain" description="EamA" evidence="7">
    <location>
        <begin position="164"/>
        <end position="300"/>
    </location>
</feature>
<proteinExistence type="inferred from homology"/>
<feature type="transmembrane region" description="Helical" evidence="6">
    <location>
        <begin position="100"/>
        <end position="122"/>
    </location>
</feature>
<keyword evidence="9" id="KW-1185">Reference proteome</keyword>
<dbReference type="RefSeq" id="WP_197920146.1">
    <property type="nucleotide sequence ID" value="NZ_CAWPTA010000006.1"/>
</dbReference>
<feature type="domain" description="EamA" evidence="7">
    <location>
        <begin position="14"/>
        <end position="145"/>
    </location>
</feature>
<organism evidence="8 9">
    <name type="scientific">Aurantiacibacter sediminis</name>
    <dbReference type="NCBI Taxonomy" id="2793064"/>
    <lineage>
        <taxon>Bacteria</taxon>
        <taxon>Pseudomonadati</taxon>
        <taxon>Pseudomonadota</taxon>
        <taxon>Alphaproteobacteria</taxon>
        <taxon>Sphingomonadales</taxon>
        <taxon>Erythrobacteraceae</taxon>
        <taxon>Aurantiacibacter</taxon>
    </lineage>
</organism>
<feature type="transmembrane region" description="Helical" evidence="6">
    <location>
        <begin position="158"/>
        <end position="182"/>
    </location>
</feature>
<dbReference type="PANTHER" id="PTHR32322:SF2">
    <property type="entry name" value="EAMA DOMAIN-CONTAINING PROTEIN"/>
    <property type="match status" value="1"/>
</dbReference>
<keyword evidence="5 6" id="KW-0472">Membrane</keyword>
<feature type="transmembrane region" description="Helical" evidence="6">
    <location>
        <begin position="74"/>
        <end position="94"/>
    </location>
</feature>
<dbReference type="PANTHER" id="PTHR32322">
    <property type="entry name" value="INNER MEMBRANE TRANSPORTER"/>
    <property type="match status" value="1"/>
</dbReference>
<dbReference type="Proteomes" id="UP000602442">
    <property type="component" value="Unassembled WGS sequence"/>
</dbReference>
<feature type="transmembrane region" description="Helical" evidence="6">
    <location>
        <begin position="227"/>
        <end position="247"/>
    </location>
</feature>
<keyword evidence="3 6" id="KW-0812">Transmembrane</keyword>
<protein>
    <submittedName>
        <fullName evidence="8">DMT family transporter</fullName>
    </submittedName>
</protein>
<comment type="caution">
    <text evidence="8">The sequence shown here is derived from an EMBL/GenBank/DDBJ whole genome shotgun (WGS) entry which is preliminary data.</text>
</comment>
<dbReference type="InterPro" id="IPR050638">
    <property type="entry name" value="AA-Vitamin_Transporters"/>
</dbReference>
<evidence type="ECO:0000313" key="8">
    <source>
        <dbReference type="EMBL" id="MBH5321492.1"/>
    </source>
</evidence>
<feature type="transmembrane region" description="Helical" evidence="6">
    <location>
        <begin position="12"/>
        <end position="32"/>
    </location>
</feature>
<evidence type="ECO:0000256" key="2">
    <source>
        <dbReference type="ARBA" id="ARBA00007362"/>
    </source>
</evidence>
<evidence type="ECO:0000256" key="6">
    <source>
        <dbReference type="SAM" id="Phobius"/>
    </source>
</evidence>